<dbReference type="GO" id="GO:0051539">
    <property type="term" value="F:4 iron, 4 sulfur cluster binding"/>
    <property type="evidence" value="ECO:0007669"/>
    <property type="project" value="UniProtKB-KW"/>
</dbReference>
<evidence type="ECO:0000256" key="1">
    <source>
        <dbReference type="ARBA" id="ARBA00022485"/>
    </source>
</evidence>
<proteinExistence type="predicted"/>
<evidence type="ECO:0000313" key="8">
    <source>
        <dbReference type="Proteomes" id="UP000249324"/>
    </source>
</evidence>
<keyword evidence="5" id="KW-0411">Iron-sulfur</keyword>
<dbReference type="SUPFAM" id="SSF50692">
    <property type="entry name" value="ADC-like"/>
    <property type="match status" value="1"/>
</dbReference>
<dbReference type="Gene3D" id="2.20.25.90">
    <property type="entry name" value="ADC-like domains"/>
    <property type="match status" value="1"/>
</dbReference>
<evidence type="ECO:0000313" key="7">
    <source>
        <dbReference type="EMBL" id="MFO7190715.1"/>
    </source>
</evidence>
<dbReference type="PROSITE" id="PS51669">
    <property type="entry name" value="4FE4S_MOW_BIS_MGD"/>
    <property type="match status" value="1"/>
</dbReference>
<evidence type="ECO:0000256" key="4">
    <source>
        <dbReference type="ARBA" id="ARBA00023004"/>
    </source>
</evidence>
<dbReference type="InterPro" id="IPR050123">
    <property type="entry name" value="Prok_molybdopt-oxidoreductase"/>
</dbReference>
<dbReference type="CDD" id="cd02782">
    <property type="entry name" value="MopB_CT_1"/>
    <property type="match status" value="1"/>
</dbReference>
<dbReference type="PANTHER" id="PTHR43105">
    <property type="entry name" value="RESPIRATORY NITRATE REDUCTASE"/>
    <property type="match status" value="1"/>
</dbReference>
<dbReference type="GO" id="GO:0046872">
    <property type="term" value="F:metal ion binding"/>
    <property type="evidence" value="ECO:0007669"/>
    <property type="project" value="UniProtKB-KW"/>
</dbReference>
<dbReference type="Pfam" id="PF00384">
    <property type="entry name" value="Molybdopterin"/>
    <property type="match status" value="1"/>
</dbReference>
<sequence length="716" mass="77676">MTETHYASCTLCEATCGITVTTDGDRVVDIRGDENDPMSRGYICPKATALADLHHDPDRLTRPVVKRDGRFVKVGWDEAFDLVGRRLRAIRGEHGKDALGVYYGNPTAHNLGLLVFGVPLFRSLGTKNVYAATSVDQLPHMLAGLLMFGHQALLGVPDIDRTDLFVCLGANPLVSNGSIMTAPNLRKRLRAVRERGGRVVVVDPRRTETANTAEHLFIRPGTDALMLLSVVHVLFAEGLARPGRLADRMTGLTELRAVAEGFPPEKTAPVTGVAADDVRALARALATTERAVVYGRVGICTQEFGGLATWLVVVVNALTGHLDEPGGYMFTTPAIDLAPLARLAGHAGSFGTFRSRVRGLPEFGGELPVVTLAEEITTPGPGQVRALITAAGNPVLSTPNGRRLDEALDQLEFMVSIDPYVNETTRHADVILPPTGPLERSHYELLLALVSVRNWAKYSPPVFPRGEQQRHDWEICLELAVRLLGPDVPLLRAAGRLGVATLSKLGPEGIVELGLRAGPHGLLRGGLSLRKLRKHPHGVDLGPLQRRFPERLFTKGKKIHLAPKEYLGDLPRLRRRMEQWQPGELVLIGRRQLRSNNSWMHNSPRLVKGKPRCILLVHPDDAQRLGLADGEQAVLSSAVGEVHVPVKVSDEVMPGVVSLPHGWGHDRPGVRLSVASRHAGASINDVTDDKCIDELTGTAALSGQRVTVRALAATRS</sequence>
<organism evidence="7 8">
    <name type="scientific">Thermocrispum agreste</name>
    <dbReference type="NCBI Taxonomy" id="37925"/>
    <lineage>
        <taxon>Bacteria</taxon>
        <taxon>Bacillati</taxon>
        <taxon>Actinomycetota</taxon>
        <taxon>Actinomycetes</taxon>
        <taxon>Pseudonocardiales</taxon>
        <taxon>Pseudonocardiaceae</taxon>
        <taxon>Thermocrispum</taxon>
    </lineage>
</organism>
<dbReference type="InterPro" id="IPR006656">
    <property type="entry name" value="Mopterin_OxRdtase"/>
</dbReference>
<reference evidence="7 8" key="1">
    <citation type="journal article" date="2021" name="BMC Genomics">
        <title>Genome-resolved metagenome and metatranscriptome analyses of thermophilic composting reveal key bacterial players and their metabolic interactions.</title>
        <authorList>
            <person name="Braga L.P.P."/>
            <person name="Pereira R.V."/>
            <person name="Martins L.F."/>
            <person name="Moura L.M.S."/>
            <person name="Sanchez F.B."/>
            <person name="Patane J.S.L."/>
            <person name="da Silva A.M."/>
            <person name="Setubal J.C."/>
        </authorList>
    </citation>
    <scope>NUCLEOTIDE SEQUENCE [LARGE SCALE GENOMIC DNA]</scope>
    <source>
        <strain evidence="7">ZC4RG45</strain>
    </source>
</reference>
<dbReference type="InterPro" id="IPR006963">
    <property type="entry name" value="Mopterin_OxRdtase_4Fe-4S_dom"/>
</dbReference>
<evidence type="ECO:0000256" key="2">
    <source>
        <dbReference type="ARBA" id="ARBA00022723"/>
    </source>
</evidence>
<feature type="domain" description="4Fe-4S Mo/W bis-MGD-type" evidence="6">
    <location>
        <begin position="2"/>
        <end position="58"/>
    </location>
</feature>
<dbReference type="InterPro" id="IPR009010">
    <property type="entry name" value="Asp_de-COase-like_dom_sf"/>
</dbReference>
<evidence type="ECO:0000256" key="5">
    <source>
        <dbReference type="ARBA" id="ARBA00023014"/>
    </source>
</evidence>
<dbReference type="Gene3D" id="3.40.228.10">
    <property type="entry name" value="Dimethylsulfoxide Reductase, domain 2"/>
    <property type="match status" value="1"/>
</dbReference>
<dbReference type="Pfam" id="PF04879">
    <property type="entry name" value="Molybdop_Fe4S4"/>
    <property type="match status" value="1"/>
</dbReference>
<dbReference type="PANTHER" id="PTHR43105:SF9">
    <property type="entry name" value="NADPH-FE(3+) OXIDOREDUCTASE SUBUNIT ALPHA"/>
    <property type="match status" value="1"/>
</dbReference>
<dbReference type="EMBL" id="QGUI02000002">
    <property type="protein sequence ID" value="MFO7190715.1"/>
    <property type="molecule type" value="Genomic_DNA"/>
</dbReference>
<comment type="caution">
    <text evidence="7">The sequence shown here is derived from an EMBL/GenBank/DDBJ whole genome shotgun (WGS) entry which is preliminary data.</text>
</comment>
<dbReference type="Proteomes" id="UP000249324">
    <property type="component" value="Unassembled WGS sequence"/>
</dbReference>
<accession>A0ABD6F9M9</accession>
<evidence type="ECO:0000256" key="3">
    <source>
        <dbReference type="ARBA" id="ARBA00023002"/>
    </source>
</evidence>
<protein>
    <submittedName>
        <fullName evidence="7">Molybdopterin oxidoreductase family protein</fullName>
    </submittedName>
</protein>
<keyword evidence="2" id="KW-0479">Metal-binding</keyword>
<dbReference type="AlphaFoldDB" id="A0ABD6F9M9"/>
<keyword evidence="1" id="KW-0004">4Fe-4S</keyword>
<dbReference type="SUPFAM" id="SSF53706">
    <property type="entry name" value="Formate dehydrogenase/DMSO reductase, domains 1-3"/>
    <property type="match status" value="1"/>
</dbReference>
<keyword evidence="4" id="KW-0408">Iron</keyword>
<dbReference type="GO" id="GO:0016491">
    <property type="term" value="F:oxidoreductase activity"/>
    <property type="evidence" value="ECO:0007669"/>
    <property type="project" value="UniProtKB-KW"/>
</dbReference>
<dbReference type="Gene3D" id="2.40.40.20">
    <property type="match status" value="1"/>
</dbReference>
<dbReference type="SMART" id="SM00926">
    <property type="entry name" value="Molybdop_Fe4S4"/>
    <property type="match status" value="1"/>
</dbReference>
<keyword evidence="3" id="KW-0560">Oxidoreductase</keyword>
<dbReference type="Pfam" id="PF01568">
    <property type="entry name" value="Molydop_binding"/>
    <property type="match status" value="1"/>
</dbReference>
<evidence type="ECO:0000259" key="6">
    <source>
        <dbReference type="PROSITE" id="PS51669"/>
    </source>
</evidence>
<dbReference type="InterPro" id="IPR006657">
    <property type="entry name" value="MoPterin_dinucl-bd_dom"/>
</dbReference>
<gene>
    <name evidence="7" type="ORF">DIU77_000510</name>
</gene>
<name>A0ABD6F9M9_9PSEU</name>
<dbReference type="Gene3D" id="3.40.50.740">
    <property type="match status" value="1"/>
</dbReference>